<dbReference type="InterPro" id="IPR012337">
    <property type="entry name" value="RNaseH-like_sf"/>
</dbReference>
<dbReference type="Proteomes" id="UP000237246">
    <property type="component" value="Unassembled WGS sequence"/>
</dbReference>
<keyword evidence="3" id="KW-1185">Reference proteome</keyword>
<dbReference type="OrthoDB" id="413122at2759"/>
<dbReference type="InterPro" id="IPR036397">
    <property type="entry name" value="RNaseH_sf"/>
</dbReference>
<reference evidence="2 3" key="1">
    <citation type="submission" date="2018-01" db="EMBL/GenBank/DDBJ databases">
        <title>Comparison of the Chinese Bamboo Partridge and Red Junglefowl genome sequences highlights the importance of demography in genome evolution.</title>
        <authorList>
            <person name="Tiley G.P."/>
            <person name="Kimball R.T."/>
            <person name="Braun E.L."/>
            <person name="Burleigh J.G."/>
        </authorList>
    </citation>
    <scope>NUCLEOTIDE SEQUENCE [LARGE SCALE GENOMIC DNA]</scope>
    <source>
        <strain evidence="2">RTK389</strain>
        <tissue evidence="2">Blood</tissue>
    </source>
</reference>
<evidence type="ECO:0000313" key="3">
    <source>
        <dbReference type="Proteomes" id="UP000237246"/>
    </source>
</evidence>
<sequence>INKELFALFGMKQIVLSYPQTNEVSERTCKTVKAFLNKYCTDHPNDWDEHLSAIAYAFNLSNLEPDQNTPYFQMFNRNPYVEPMNICVEGEDNMFAKIFEATRGASQALEEEKNSDGQVEKTTSDEQKPRNKINVKRKPKQLNTLRLKVGHEVLRQRKNWWKDGRFQSEWVGPCIIDYITENGCAILRDATGSRLKRPIKMSHLKPYVRGSNEKDDRYLQGAIVVDHDYIGLCERSHNAGQQDPAAEKEINAYVRGATSAVQMPPSACKDQGSADGRHQSEPTEDHCIEPNSAKPEQWPSLCWTLQTKIEDT</sequence>
<proteinExistence type="predicted"/>
<feature type="region of interest" description="Disordered" evidence="1">
    <location>
        <begin position="261"/>
        <end position="296"/>
    </location>
</feature>
<feature type="region of interest" description="Disordered" evidence="1">
    <location>
        <begin position="107"/>
        <end position="132"/>
    </location>
</feature>
<accession>A0A2P4SJJ7</accession>
<feature type="compositionally biased region" description="Basic and acidic residues" evidence="1">
    <location>
        <begin position="275"/>
        <end position="288"/>
    </location>
</feature>
<dbReference type="GO" id="GO:0003676">
    <property type="term" value="F:nucleic acid binding"/>
    <property type="evidence" value="ECO:0007669"/>
    <property type="project" value="InterPro"/>
</dbReference>
<organism evidence="2 3">
    <name type="scientific">Bambusicola thoracicus</name>
    <name type="common">Chinese bamboo-partridge</name>
    <name type="synonym">Perdix thoracica</name>
    <dbReference type="NCBI Taxonomy" id="9083"/>
    <lineage>
        <taxon>Eukaryota</taxon>
        <taxon>Metazoa</taxon>
        <taxon>Chordata</taxon>
        <taxon>Craniata</taxon>
        <taxon>Vertebrata</taxon>
        <taxon>Euteleostomi</taxon>
        <taxon>Archelosauria</taxon>
        <taxon>Archosauria</taxon>
        <taxon>Dinosauria</taxon>
        <taxon>Saurischia</taxon>
        <taxon>Theropoda</taxon>
        <taxon>Coelurosauria</taxon>
        <taxon>Aves</taxon>
        <taxon>Neognathae</taxon>
        <taxon>Galloanserae</taxon>
        <taxon>Galliformes</taxon>
        <taxon>Phasianidae</taxon>
        <taxon>Perdicinae</taxon>
        <taxon>Bambusicola</taxon>
    </lineage>
</organism>
<name>A0A2P4SJJ7_BAMTH</name>
<feature type="compositionally biased region" description="Basic and acidic residues" evidence="1">
    <location>
        <begin position="110"/>
        <end position="129"/>
    </location>
</feature>
<gene>
    <name evidence="2" type="ORF">CIB84_011965</name>
</gene>
<evidence type="ECO:0000313" key="2">
    <source>
        <dbReference type="EMBL" id="POI24285.1"/>
    </source>
</evidence>
<evidence type="ECO:0000256" key="1">
    <source>
        <dbReference type="SAM" id="MobiDB-lite"/>
    </source>
</evidence>
<dbReference type="SUPFAM" id="SSF53098">
    <property type="entry name" value="Ribonuclease H-like"/>
    <property type="match status" value="1"/>
</dbReference>
<feature type="non-terminal residue" evidence="2">
    <location>
        <position position="1"/>
    </location>
</feature>
<dbReference type="AlphaFoldDB" id="A0A2P4SJJ7"/>
<dbReference type="Gene3D" id="3.30.420.10">
    <property type="entry name" value="Ribonuclease H-like superfamily/Ribonuclease H"/>
    <property type="match status" value="1"/>
</dbReference>
<comment type="caution">
    <text evidence="2">The sequence shown here is derived from an EMBL/GenBank/DDBJ whole genome shotgun (WGS) entry which is preliminary data.</text>
</comment>
<evidence type="ECO:0008006" key="4">
    <source>
        <dbReference type="Google" id="ProtNLM"/>
    </source>
</evidence>
<dbReference type="EMBL" id="PPHD01042384">
    <property type="protein sequence ID" value="POI24285.1"/>
    <property type="molecule type" value="Genomic_DNA"/>
</dbReference>
<protein>
    <recommendedName>
        <fullName evidence="4">Integrase catalytic domain-containing protein</fullName>
    </recommendedName>
</protein>